<reference evidence="4" key="3">
    <citation type="submission" date="2016-03" db="UniProtKB">
        <authorList>
            <consortium name="EnsemblProtists"/>
        </authorList>
    </citation>
    <scope>IDENTIFICATION</scope>
</reference>
<dbReference type="InterPro" id="IPR011993">
    <property type="entry name" value="PH-like_dom_sf"/>
</dbReference>
<dbReference type="RefSeq" id="XP_005828408.1">
    <property type="nucleotide sequence ID" value="XM_005828351.1"/>
</dbReference>
<dbReference type="Proteomes" id="UP000011087">
    <property type="component" value="Unassembled WGS sequence"/>
</dbReference>
<dbReference type="Gene3D" id="2.30.29.30">
    <property type="entry name" value="Pleckstrin-homology domain (PH domain)/Phosphotyrosine-binding domain (PTB)"/>
    <property type="match status" value="1"/>
</dbReference>
<name>L1IYT4_GUITC</name>
<dbReference type="EMBL" id="JH993024">
    <property type="protein sequence ID" value="EKX41428.1"/>
    <property type="molecule type" value="Genomic_DNA"/>
</dbReference>
<proteinExistence type="predicted"/>
<reference evidence="3 5" key="1">
    <citation type="journal article" date="2012" name="Nature">
        <title>Algal genomes reveal evolutionary mosaicism and the fate of nucleomorphs.</title>
        <authorList>
            <consortium name="DOE Joint Genome Institute"/>
            <person name="Curtis B.A."/>
            <person name="Tanifuji G."/>
            <person name="Burki F."/>
            <person name="Gruber A."/>
            <person name="Irimia M."/>
            <person name="Maruyama S."/>
            <person name="Arias M.C."/>
            <person name="Ball S.G."/>
            <person name="Gile G.H."/>
            <person name="Hirakawa Y."/>
            <person name="Hopkins J.F."/>
            <person name="Kuo A."/>
            <person name="Rensing S.A."/>
            <person name="Schmutz J."/>
            <person name="Symeonidi A."/>
            <person name="Elias M."/>
            <person name="Eveleigh R.J."/>
            <person name="Herman E.K."/>
            <person name="Klute M.J."/>
            <person name="Nakayama T."/>
            <person name="Obornik M."/>
            <person name="Reyes-Prieto A."/>
            <person name="Armbrust E.V."/>
            <person name="Aves S.J."/>
            <person name="Beiko R.G."/>
            <person name="Coutinho P."/>
            <person name="Dacks J.B."/>
            <person name="Durnford D.G."/>
            <person name="Fast N.M."/>
            <person name="Green B.R."/>
            <person name="Grisdale C.J."/>
            <person name="Hempel F."/>
            <person name="Henrissat B."/>
            <person name="Hoppner M.P."/>
            <person name="Ishida K."/>
            <person name="Kim E."/>
            <person name="Koreny L."/>
            <person name="Kroth P.G."/>
            <person name="Liu Y."/>
            <person name="Malik S.B."/>
            <person name="Maier U.G."/>
            <person name="McRose D."/>
            <person name="Mock T."/>
            <person name="Neilson J.A."/>
            <person name="Onodera N.T."/>
            <person name="Poole A.M."/>
            <person name="Pritham E.J."/>
            <person name="Richards T.A."/>
            <person name="Rocap G."/>
            <person name="Roy S.W."/>
            <person name="Sarai C."/>
            <person name="Schaack S."/>
            <person name="Shirato S."/>
            <person name="Slamovits C.H."/>
            <person name="Spencer D.F."/>
            <person name="Suzuki S."/>
            <person name="Worden A.Z."/>
            <person name="Zauner S."/>
            <person name="Barry K."/>
            <person name="Bell C."/>
            <person name="Bharti A.K."/>
            <person name="Crow J.A."/>
            <person name="Grimwood J."/>
            <person name="Kramer R."/>
            <person name="Lindquist E."/>
            <person name="Lucas S."/>
            <person name="Salamov A."/>
            <person name="McFadden G.I."/>
            <person name="Lane C.E."/>
            <person name="Keeling P.J."/>
            <person name="Gray M.W."/>
            <person name="Grigoriev I.V."/>
            <person name="Archibald J.M."/>
        </authorList>
    </citation>
    <scope>NUCLEOTIDE SEQUENCE</scope>
    <source>
        <strain evidence="3 5">CCMP2712</strain>
    </source>
</reference>
<dbReference type="AlphaFoldDB" id="L1IYT4"/>
<gene>
    <name evidence="3" type="ORF">GUITHDRAFT_112643</name>
</gene>
<evidence type="ECO:0000259" key="2">
    <source>
        <dbReference type="PROSITE" id="PS50003"/>
    </source>
</evidence>
<dbReference type="EnsemblProtists" id="EKX41428">
    <property type="protein sequence ID" value="EKX41428"/>
    <property type="gene ID" value="GUITHDRAFT_112643"/>
</dbReference>
<dbReference type="GeneID" id="17297971"/>
<evidence type="ECO:0000313" key="3">
    <source>
        <dbReference type="EMBL" id="EKX41428.1"/>
    </source>
</evidence>
<keyword evidence="5" id="KW-1185">Reference proteome</keyword>
<feature type="region of interest" description="Disordered" evidence="1">
    <location>
        <begin position="22"/>
        <end position="50"/>
    </location>
</feature>
<organism evidence="3">
    <name type="scientific">Guillardia theta (strain CCMP2712)</name>
    <name type="common">Cryptophyte</name>
    <dbReference type="NCBI Taxonomy" id="905079"/>
    <lineage>
        <taxon>Eukaryota</taxon>
        <taxon>Cryptophyceae</taxon>
        <taxon>Pyrenomonadales</taxon>
        <taxon>Geminigeraceae</taxon>
        <taxon>Guillardia</taxon>
    </lineage>
</organism>
<dbReference type="SUPFAM" id="SSF50729">
    <property type="entry name" value="PH domain-like"/>
    <property type="match status" value="1"/>
</dbReference>
<dbReference type="SMART" id="SM00233">
    <property type="entry name" value="PH"/>
    <property type="match status" value="1"/>
</dbReference>
<accession>L1IYT4</accession>
<dbReference type="PROSITE" id="PS50003">
    <property type="entry name" value="PH_DOMAIN"/>
    <property type="match status" value="1"/>
</dbReference>
<dbReference type="KEGG" id="gtt:GUITHDRAFT_112643"/>
<evidence type="ECO:0000313" key="4">
    <source>
        <dbReference type="EnsemblProtists" id="EKX41428"/>
    </source>
</evidence>
<dbReference type="HOGENOM" id="CLU_951399_0_0_1"/>
<evidence type="ECO:0000313" key="5">
    <source>
        <dbReference type="Proteomes" id="UP000011087"/>
    </source>
</evidence>
<dbReference type="InterPro" id="IPR001849">
    <property type="entry name" value="PH_domain"/>
</dbReference>
<sequence length="293" mass="32937">MPAGIGSLNPLPSKIAAEILAMDSEASSVEQAPSEKSEKLDSPLTEELSEKDEIECGLQAKSRPHPSIRSLLATGNYHGSAVQIIAAACESNEDVRKQHLYDLWAPTKKQKSVSSFPMRKTPSLMLLFKQKKELSASAPTAPFLKSGWMEVKTRCFFSCKWEMRFCELSIEGDLNVKKSETSDPMEVISLRGMTLKSDEKDLTIIHLTPVKGGSSFNFRISNFKNRKEWIESLRPWTKPAQMQKSNEMDEMRSKFCQRGGHDVGADKRSISMDFTMLRRAMSSLKKDAHNLKD</sequence>
<evidence type="ECO:0000256" key="1">
    <source>
        <dbReference type="SAM" id="MobiDB-lite"/>
    </source>
</evidence>
<reference evidence="5" key="2">
    <citation type="submission" date="2012-11" db="EMBL/GenBank/DDBJ databases">
        <authorList>
            <person name="Kuo A."/>
            <person name="Curtis B.A."/>
            <person name="Tanifuji G."/>
            <person name="Burki F."/>
            <person name="Gruber A."/>
            <person name="Irimia M."/>
            <person name="Maruyama S."/>
            <person name="Arias M.C."/>
            <person name="Ball S.G."/>
            <person name="Gile G.H."/>
            <person name="Hirakawa Y."/>
            <person name="Hopkins J.F."/>
            <person name="Rensing S.A."/>
            <person name="Schmutz J."/>
            <person name="Symeonidi A."/>
            <person name="Elias M."/>
            <person name="Eveleigh R.J."/>
            <person name="Herman E.K."/>
            <person name="Klute M.J."/>
            <person name="Nakayama T."/>
            <person name="Obornik M."/>
            <person name="Reyes-Prieto A."/>
            <person name="Armbrust E.V."/>
            <person name="Aves S.J."/>
            <person name="Beiko R.G."/>
            <person name="Coutinho P."/>
            <person name="Dacks J.B."/>
            <person name="Durnford D.G."/>
            <person name="Fast N.M."/>
            <person name="Green B.R."/>
            <person name="Grisdale C."/>
            <person name="Hempe F."/>
            <person name="Henrissat B."/>
            <person name="Hoppner M.P."/>
            <person name="Ishida K.-I."/>
            <person name="Kim E."/>
            <person name="Koreny L."/>
            <person name="Kroth P.G."/>
            <person name="Liu Y."/>
            <person name="Malik S.-B."/>
            <person name="Maier U.G."/>
            <person name="McRose D."/>
            <person name="Mock T."/>
            <person name="Neilson J.A."/>
            <person name="Onodera N.T."/>
            <person name="Poole A.M."/>
            <person name="Pritham E.J."/>
            <person name="Richards T.A."/>
            <person name="Rocap G."/>
            <person name="Roy S.W."/>
            <person name="Sarai C."/>
            <person name="Schaack S."/>
            <person name="Shirato S."/>
            <person name="Slamovits C.H."/>
            <person name="Spencer D.F."/>
            <person name="Suzuki S."/>
            <person name="Worden A.Z."/>
            <person name="Zauner S."/>
            <person name="Barry K."/>
            <person name="Bell C."/>
            <person name="Bharti A.K."/>
            <person name="Crow J.A."/>
            <person name="Grimwood J."/>
            <person name="Kramer R."/>
            <person name="Lindquist E."/>
            <person name="Lucas S."/>
            <person name="Salamov A."/>
            <person name="McFadden G.I."/>
            <person name="Lane C.E."/>
            <person name="Keeling P.J."/>
            <person name="Gray M.W."/>
            <person name="Grigoriev I.V."/>
            <person name="Archibald J.M."/>
        </authorList>
    </citation>
    <scope>NUCLEOTIDE SEQUENCE</scope>
    <source>
        <strain evidence="5">CCMP2712</strain>
    </source>
</reference>
<dbReference type="PaxDb" id="55529-EKX41428"/>
<protein>
    <recommendedName>
        <fullName evidence="2">PH domain-containing protein</fullName>
    </recommendedName>
</protein>
<feature type="domain" description="PH" evidence="2">
    <location>
        <begin position="142"/>
        <end position="238"/>
    </location>
</feature>